<dbReference type="Gene3D" id="3.40.50.1820">
    <property type="entry name" value="alpha/beta hydrolase"/>
    <property type="match status" value="1"/>
</dbReference>
<dbReference type="SUPFAM" id="SSF53474">
    <property type="entry name" value="alpha/beta-Hydrolases"/>
    <property type="match status" value="1"/>
</dbReference>
<organism evidence="2 3">
    <name type="scientific">Corynebacterium yudongzhengii</name>
    <dbReference type="NCBI Taxonomy" id="2080740"/>
    <lineage>
        <taxon>Bacteria</taxon>
        <taxon>Bacillati</taxon>
        <taxon>Actinomycetota</taxon>
        <taxon>Actinomycetes</taxon>
        <taxon>Mycobacteriales</taxon>
        <taxon>Corynebacteriaceae</taxon>
        <taxon>Corynebacterium</taxon>
    </lineage>
</organism>
<dbReference type="InterPro" id="IPR051044">
    <property type="entry name" value="MAG_DAG_Lipase"/>
</dbReference>
<reference evidence="3" key="1">
    <citation type="submission" date="2018-04" db="EMBL/GenBank/DDBJ databases">
        <authorList>
            <person name="Liu S."/>
            <person name="Wang Z."/>
            <person name="Li J."/>
        </authorList>
    </citation>
    <scope>NUCLEOTIDE SEQUENCE [LARGE SCALE GENOMIC DNA]</scope>
    <source>
        <strain evidence="3">2189</strain>
    </source>
</reference>
<dbReference type="InterPro" id="IPR029058">
    <property type="entry name" value="AB_hydrolase_fold"/>
</dbReference>
<evidence type="ECO:0000259" key="1">
    <source>
        <dbReference type="Pfam" id="PF12146"/>
    </source>
</evidence>
<dbReference type="InterPro" id="IPR022742">
    <property type="entry name" value="Hydrolase_4"/>
</dbReference>
<dbReference type="EMBL" id="QEEZ01000011">
    <property type="protein sequence ID" value="PWC01496.1"/>
    <property type="molecule type" value="Genomic_DNA"/>
</dbReference>
<accession>A0A2U1T670</accession>
<dbReference type="KEGG" id="cyz:C3B44_04410"/>
<dbReference type="OrthoDB" id="9801217at2"/>
<name>A0A2U1T670_9CORY</name>
<evidence type="ECO:0000313" key="2">
    <source>
        <dbReference type="EMBL" id="PWC01496.1"/>
    </source>
</evidence>
<keyword evidence="3" id="KW-1185">Reference proteome</keyword>
<keyword evidence="2" id="KW-0378">Hydrolase</keyword>
<dbReference type="AlphaFoldDB" id="A0A2U1T670"/>
<protein>
    <submittedName>
        <fullName evidence="2">Alpha/beta hydrolase</fullName>
    </submittedName>
</protein>
<sequence>MSTHAAKDDWHADMFGDDFHSLTLDLGKDPEHEGRVFATLVRYRPGDLSDAEALERPALIWVPGMSDYFFQKHVAKAAHEAGYAFYALDLRKCGRSHIEGQRWHYSENFAHYFPDLTGALDVLTEIGHDRIYPLAHSTGGLIVPLWLDHLRRSDPQRHSLIAGVVLNSPWLDMMYPRWFVEMLKPVVRVVGKRCPHMTFPGGNIGPYGQSVHISQHGEWDFDTTLKPLAGHPKYLGWLLAVLTAQEQVHAGGVDVGVPVLTLMSTESHLEGTYSAVSDTADVVLDVDQIARWAPRLGSKVCVAAIEGARHDVFLSLRYARQKAFSTLFDWLDTHESRASTSR</sequence>
<feature type="domain" description="Serine aminopeptidase S33" evidence="1">
    <location>
        <begin position="59"/>
        <end position="269"/>
    </location>
</feature>
<dbReference type="RefSeq" id="WP_108431318.1">
    <property type="nucleotide sequence ID" value="NZ_CP026947.1"/>
</dbReference>
<gene>
    <name evidence="2" type="ORF">DF222_06765</name>
</gene>
<comment type="caution">
    <text evidence="2">The sequence shown here is derived from an EMBL/GenBank/DDBJ whole genome shotgun (WGS) entry which is preliminary data.</text>
</comment>
<dbReference type="GO" id="GO:0016787">
    <property type="term" value="F:hydrolase activity"/>
    <property type="evidence" value="ECO:0007669"/>
    <property type="project" value="UniProtKB-KW"/>
</dbReference>
<proteinExistence type="predicted"/>
<dbReference type="Proteomes" id="UP000244989">
    <property type="component" value="Unassembled WGS sequence"/>
</dbReference>
<evidence type="ECO:0000313" key="3">
    <source>
        <dbReference type="Proteomes" id="UP000244989"/>
    </source>
</evidence>
<dbReference type="PANTHER" id="PTHR11614">
    <property type="entry name" value="PHOSPHOLIPASE-RELATED"/>
    <property type="match status" value="1"/>
</dbReference>
<dbReference type="Pfam" id="PF12146">
    <property type="entry name" value="Hydrolase_4"/>
    <property type="match status" value="1"/>
</dbReference>